<sequence length="212" mass="22958">MRATHLLAFVASLPLVASVAWAAKRPPSPTAWRLVITEADRSRLRNWRDAWVLGLDQARAAGQSAAIADEGALLDPDAGLENPILPDGDYECRTIKIGRKAATGSAFSVYPAATCRVGAGRFIKLDGPQRPSGTLWPFDPTRLIFLGAMALGDEPRALDYGRDHDRDVIGLVERIGPHRWRLVLPQPIWESQTDVIELLPKTNAVTPPGGGG</sequence>
<dbReference type="Pfam" id="PF16233">
    <property type="entry name" value="DUF4893"/>
    <property type="match status" value="1"/>
</dbReference>
<dbReference type="InterPro" id="IPR032609">
    <property type="entry name" value="DUF4893"/>
</dbReference>
<evidence type="ECO:0000256" key="1">
    <source>
        <dbReference type="SAM" id="SignalP"/>
    </source>
</evidence>
<keyword evidence="3" id="KW-1185">Reference proteome</keyword>
<protein>
    <submittedName>
        <fullName evidence="2">DUF4893 domain-containing protein</fullName>
    </submittedName>
</protein>
<name>A0ABT8Y522_9SPHN</name>
<proteinExistence type="predicted"/>
<keyword evidence="1" id="KW-0732">Signal</keyword>
<dbReference type="RefSeq" id="WP_303539807.1">
    <property type="nucleotide sequence ID" value="NZ_JAUOTP010000001.1"/>
</dbReference>
<dbReference type="Proteomes" id="UP001169764">
    <property type="component" value="Unassembled WGS sequence"/>
</dbReference>
<comment type="caution">
    <text evidence="2">The sequence shown here is derived from an EMBL/GenBank/DDBJ whole genome shotgun (WGS) entry which is preliminary data.</text>
</comment>
<evidence type="ECO:0000313" key="2">
    <source>
        <dbReference type="EMBL" id="MDO6413425.1"/>
    </source>
</evidence>
<feature type="signal peptide" evidence="1">
    <location>
        <begin position="1"/>
        <end position="22"/>
    </location>
</feature>
<dbReference type="EMBL" id="JAUOTP010000001">
    <property type="protein sequence ID" value="MDO6413425.1"/>
    <property type="molecule type" value="Genomic_DNA"/>
</dbReference>
<feature type="chain" id="PRO_5045920878" evidence="1">
    <location>
        <begin position="23"/>
        <end position="212"/>
    </location>
</feature>
<organism evidence="2 3">
    <name type="scientific">Sphingomonas natans</name>
    <dbReference type="NCBI Taxonomy" id="3063330"/>
    <lineage>
        <taxon>Bacteria</taxon>
        <taxon>Pseudomonadati</taxon>
        <taxon>Pseudomonadota</taxon>
        <taxon>Alphaproteobacteria</taxon>
        <taxon>Sphingomonadales</taxon>
        <taxon>Sphingomonadaceae</taxon>
        <taxon>Sphingomonas</taxon>
    </lineage>
</organism>
<reference evidence="2" key="1">
    <citation type="submission" date="2023-07" db="EMBL/GenBank/DDBJ databases">
        <authorList>
            <person name="Kim M."/>
        </authorList>
    </citation>
    <scope>NUCLEOTIDE SEQUENCE</scope>
    <source>
        <strain evidence="2">BIUV-7</strain>
    </source>
</reference>
<accession>A0ABT8Y522</accession>
<evidence type="ECO:0000313" key="3">
    <source>
        <dbReference type="Proteomes" id="UP001169764"/>
    </source>
</evidence>
<gene>
    <name evidence="2" type="ORF">Q4F19_03430</name>
</gene>